<feature type="domain" description="Protein kinase" evidence="10">
    <location>
        <begin position="40"/>
        <end position="392"/>
    </location>
</feature>
<dbReference type="Gene3D" id="3.30.200.20">
    <property type="entry name" value="Phosphorylase Kinase, domain 1"/>
    <property type="match status" value="1"/>
</dbReference>
<organism evidence="11 12">
    <name type="scientific">Cucurbitaria berberidis CBS 394.84</name>
    <dbReference type="NCBI Taxonomy" id="1168544"/>
    <lineage>
        <taxon>Eukaryota</taxon>
        <taxon>Fungi</taxon>
        <taxon>Dikarya</taxon>
        <taxon>Ascomycota</taxon>
        <taxon>Pezizomycotina</taxon>
        <taxon>Dothideomycetes</taxon>
        <taxon>Pleosporomycetidae</taxon>
        <taxon>Pleosporales</taxon>
        <taxon>Pleosporineae</taxon>
        <taxon>Cucurbitariaceae</taxon>
        <taxon>Cucurbitaria</taxon>
    </lineage>
</organism>
<evidence type="ECO:0000313" key="11">
    <source>
        <dbReference type="EMBL" id="KAF1852178.1"/>
    </source>
</evidence>
<comment type="catalytic activity">
    <reaction evidence="8">
        <text>L-seryl-[protein] + ATP = O-phospho-L-seryl-[protein] + ADP + H(+)</text>
        <dbReference type="Rhea" id="RHEA:17989"/>
        <dbReference type="Rhea" id="RHEA-COMP:9863"/>
        <dbReference type="Rhea" id="RHEA-COMP:11604"/>
        <dbReference type="ChEBI" id="CHEBI:15378"/>
        <dbReference type="ChEBI" id="CHEBI:29999"/>
        <dbReference type="ChEBI" id="CHEBI:30616"/>
        <dbReference type="ChEBI" id="CHEBI:83421"/>
        <dbReference type="ChEBI" id="CHEBI:456216"/>
        <dbReference type="EC" id="2.7.11.1"/>
    </reaction>
</comment>
<evidence type="ECO:0000256" key="3">
    <source>
        <dbReference type="ARBA" id="ARBA00022679"/>
    </source>
</evidence>
<name>A0A9P4GTB8_9PLEO</name>
<dbReference type="EC" id="2.7.11.1" evidence="1"/>
<keyword evidence="6 9" id="KW-0067">ATP-binding</keyword>
<gene>
    <name evidence="11" type="ORF">K460DRAFT_325841</name>
</gene>
<dbReference type="Pfam" id="PF00069">
    <property type="entry name" value="Pkinase"/>
    <property type="match status" value="2"/>
</dbReference>
<evidence type="ECO:0000256" key="6">
    <source>
        <dbReference type="ARBA" id="ARBA00022840"/>
    </source>
</evidence>
<dbReference type="AlphaFoldDB" id="A0A9P4GTB8"/>
<keyword evidence="4 9" id="KW-0547">Nucleotide-binding</keyword>
<comment type="catalytic activity">
    <reaction evidence="7">
        <text>L-threonyl-[protein] + ATP = O-phospho-L-threonyl-[protein] + ADP + H(+)</text>
        <dbReference type="Rhea" id="RHEA:46608"/>
        <dbReference type="Rhea" id="RHEA-COMP:11060"/>
        <dbReference type="Rhea" id="RHEA-COMP:11605"/>
        <dbReference type="ChEBI" id="CHEBI:15378"/>
        <dbReference type="ChEBI" id="CHEBI:30013"/>
        <dbReference type="ChEBI" id="CHEBI:30616"/>
        <dbReference type="ChEBI" id="CHEBI:61977"/>
        <dbReference type="ChEBI" id="CHEBI:456216"/>
        <dbReference type="EC" id="2.7.11.1"/>
    </reaction>
</comment>
<keyword evidence="2" id="KW-0723">Serine/threonine-protein kinase</keyword>
<sequence length="398" mass="45041">MPGRDQFTYTCGIDAEPLHRYRVGGYHPIALGDLFKDGRYKILHKLGWGGYSTVWAAKDLRNQEYVALKVSVSQNYDKSRELKVLRAIAGLNSEETGSRHVMQLLDYFYIEGPNGKHECLVLEFLGPSITDVLDMRFDERLPGTLAKTSAKQAFSGLAYLHKHGIGHGDLHTRNLTFAIPSLHSLTEAELLQKLRSPETGAVTRKDGKLLEPGVPAYLVRPTSYPVKISLARQQQIKIVDFGESFFSNDVPEALHTPLCVRAPEAIFGETLDYRVDLWSAGCMIFELIVGQPPIDSIMATPVSVVQQMLETASDDLPERWQPKWRAMDTTWTGDKTENDLQAWLEETYFDGVRKEDLTREEIIQLGAIIRRLLRFEPSTRASAQEIFQDPWFGDKEVK</sequence>
<comment type="caution">
    <text evidence="11">The sequence shown here is derived from an EMBL/GenBank/DDBJ whole genome shotgun (WGS) entry which is preliminary data.</text>
</comment>
<dbReference type="OrthoDB" id="5979581at2759"/>
<dbReference type="GeneID" id="63847862"/>
<proteinExistence type="predicted"/>
<dbReference type="PANTHER" id="PTHR47634">
    <property type="entry name" value="PROTEIN KINASE DOMAIN-CONTAINING PROTEIN-RELATED"/>
    <property type="match status" value="1"/>
</dbReference>
<dbReference type="SUPFAM" id="SSF56112">
    <property type="entry name" value="Protein kinase-like (PK-like)"/>
    <property type="match status" value="1"/>
</dbReference>
<keyword evidence="5 11" id="KW-0418">Kinase</keyword>
<dbReference type="GO" id="GO:0004674">
    <property type="term" value="F:protein serine/threonine kinase activity"/>
    <property type="evidence" value="ECO:0007669"/>
    <property type="project" value="UniProtKB-KW"/>
</dbReference>
<dbReference type="PANTHER" id="PTHR47634:SF9">
    <property type="entry name" value="PROTEIN KINASE DOMAIN-CONTAINING PROTEIN-RELATED"/>
    <property type="match status" value="1"/>
</dbReference>
<dbReference type="PROSITE" id="PS50011">
    <property type="entry name" value="PROTEIN_KINASE_DOM"/>
    <property type="match status" value="1"/>
</dbReference>
<dbReference type="EMBL" id="ML976614">
    <property type="protein sequence ID" value="KAF1852178.1"/>
    <property type="molecule type" value="Genomic_DNA"/>
</dbReference>
<dbReference type="Proteomes" id="UP000800039">
    <property type="component" value="Unassembled WGS sequence"/>
</dbReference>
<dbReference type="GO" id="GO:0005524">
    <property type="term" value="F:ATP binding"/>
    <property type="evidence" value="ECO:0007669"/>
    <property type="project" value="UniProtKB-UniRule"/>
</dbReference>
<evidence type="ECO:0000313" key="12">
    <source>
        <dbReference type="Proteomes" id="UP000800039"/>
    </source>
</evidence>
<evidence type="ECO:0000256" key="1">
    <source>
        <dbReference type="ARBA" id="ARBA00012513"/>
    </source>
</evidence>
<dbReference type="Gene3D" id="1.10.510.10">
    <property type="entry name" value="Transferase(Phosphotransferase) domain 1"/>
    <property type="match status" value="1"/>
</dbReference>
<evidence type="ECO:0000256" key="9">
    <source>
        <dbReference type="PROSITE-ProRule" id="PRU10141"/>
    </source>
</evidence>
<dbReference type="GO" id="GO:0050684">
    <property type="term" value="P:regulation of mRNA processing"/>
    <property type="evidence" value="ECO:0007669"/>
    <property type="project" value="TreeGrafter"/>
</dbReference>
<evidence type="ECO:0000256" key="5">
    <source>
        <dbReference type="ARBA" id="ARBA00022777"/>
    </source>
</evidence>
<feature type="binding site" evidence="9">
    <location>
        <position position="69"/>
    </location>
    <ligand>
        <name>ATP</name>
        <dbReference type="ChEBI" id="CHEBI:30616"/>
    </ligand>
</feature>
<accession>A0A9P4GTB8</accession>
<evidence type="ECO:0000256" key="8">
    <source>
        <dbReference type="ARBA" id="ARBA00048679"/>
    </source>
</evidence>
<evidence type="ECO:0000256" key="7">
    <source>
        <dbReference type="ARBA" id="ARBA00047899"/>
    </source>
</evidence>
<dbReference type="RefSeq" id="XP_040794741.1">
    <property type="nucleotide sequence ID" value="XM_040930610.1"/>
</dbReference>
<keyword evidence="12" id="KW-1185">Reference proteome</keyword>
<dbReference type="GO" id="GO:0000245">
    <property type="term" value="P:spliceosomal complex assembly"/>
    <property type="evidence" value="ECO:0007669"/>
    <property type="project" value="TreeGrafter"/>
</dbReference>
<dbReference type="InterPro" id="IPR000719">
    <property type="entry name" value="Prot_kinase_dom"/>
</dbReference>
<keyword evidence="3" id="KW-0808">Transferase</keyword>
<dbReference type="InterPro" id="IPR017441">
    <property type="entry name" value="Protein_kinase_ATP_BS"/>
</dbReference>
<evidence type="ECO:0000256" key="2">
    <source>
        <dbReference type="ARBA" id="ARBA00022527"/>
    </source>
</evidence>
<evidence type="ECO:0000259" key="10">
    <source>
        <dbReference type="PROSITE" id="PS50011"/>
    </source>
</evidence>
<dbReference type="SMART" id="SM00220">
    <property type="entry name" value="S_TKc"/>
    <property type="match status" value="1"/>
</dbReference>
<evidence type="ECO:0000256" key="4">
    <source>
        <dbReference type="ARBA" id="ARBA00022741"/>
    </source>
</evidence>
<dbReference type="InterPro" id="IPR051334">
    <property type="entry name" value="SRPK"/>
</dbReference>
<dbReference type="InterPro" id="IPR011009">
    <property type="entry name" value="Kinase-like_dom_sf"/>
</dbReference>
<reference evidence="11" key="1">
    <citation type="submission" date="2020-01" db="EMBL/GenBank/DDBJ databases">
        <authorList>
            <consortium name="DOE Joint Genome Institute"/>
            <person name="Haridas S."/>
            <person name="Albert R."/>
            <person name="Binder M."/>
            <person name="Bloem J."/>
            <person name="Labutti K."/>
            <person name="Salamov A."/>
            <person name="Andreopoulos B."/>
            <person name="Baker S.E."/>
            <person name="Barry K."/>
            <person name="Bills G."/>
            <person name="Bluhm B.H."/>
            <person name="Cannon C."/>
            <person name="Castanera R."/>
            <person name="Culley D.E."/>
            <person name="Daum C."/>
            <person name="Ezra D."/>
            <person name="Gonzalez J.B."/>
            <person name="Henrissat B."/>
            <person name="Kuo A."/>
            <person name="Liang C."/>
            <person name="Lipzen A."/>
            <person name="Lutzoni F."/>
            <person name="Magnuson J."/>
            <person name="Mondo S."/>
            <person name="Nolan M."/>
            <person name="Ohm R."/>
            <person name="Pangilinan J."/>
            <person name="Park H.-J."/>
            <person name="Ramirez L."/>
            <person name="Alfaro M."/>
            <person name="Sun H."/>
            <person name="Tritt A."/>
            <person name="Yoshinaga Y."/>
            <person name="Zwiers L.-H."/>
            <person name="Turgeon B.G."/>
            <person name="Goodwin S.B."/>
            <person name="Spatafora J.W."/>
            <person name="Crous P.W."/>
            <person name="Grigoriev I.V."/>
        </authorList>
    </citation>
    <scope>NUCLEOTIDE SEQUENCE</scope>
    <source>
        <strain evidence="11">CBS 394.84</strain>
    </source>
</reference>
<protein>
    <recommendedName>
        <fullName evidence="1">non-specific serine/threonine protein kinase</fullName>
        <ecNumber evidence="1">2.7.11.1</ecNumber>
    </recommendedName>
</protein>
<dbReference type="PROSITE" id="PS00107">
    <property type="entry name" value="PROTEIN_KINASE_ATP"/>
    <property type="match status" value="1"/>
</dbReference>